<dbReference type="PANTHER" id="PTHR40082">
    <property type="entry name" value="BLR5956 PROTEIN"/>
    <property type="match status" value="1"/>
</dbReference>
<dbReference type="CDD" id="cd00383">
    <property type="entry name" value="trans_reg_C"/>
    <property type="match status" value="1"/>
</dbReference>
<dbReference type="InterPro" id="IPR001867">
    <property type="entry name" value="OmpR/PhoB-type_DNA-bd"/>
</dbReference>
<feature type="domain" description="OmpR/PhoB-type" evidence="3">
    <location>
        <begin position="280"/>
        <end position="372"/>
    </location>
</feature>
<dbReference type="GO" id="GO:0004852">
    <property type="term" value="F:uroporphyrinogen-III synthase activity"/>
    <property type="evidence" value="ECO:0007669"/>
    <property type="project" value="InterPro"/>
</dbReference>
<dbReference type="GO" id="GO:0000160">
    <property type="term" value="P:phosphorelay signal transduction system"/>
    <property type="evidence" value="ECO:0007669"/>
    <property type="project" value="InterPro"/>
</dbReference>
<evidence type="ECO:0000256" key="1">
    <source>
        <dbReference type="ARBA" id="ARBA00023125"/>
    </source>
</evidence>
<reference evidence="4 5" key="1">
    <citation type="submission" date="2017-08" db="EMBL/GenBank/DDBJ databases">
        <title>The complete genome sequence of moderately halophilic actinomycete Actinopolyspora erythraea YIM 90600, the producer of novel erythromycin, novel actinopolysporins A-C and tubercidin.</title>
        <authorList>
            <person name="Yin M."/>
            <person name="Tang S."/>
        </authorList>
    </citation>
    <scope>NUCLEOTIDE SEQUENCE [LARGE SCALE GENOMIC DNA]</scope>
    <source>
        <strain evidence="4 5">YIM 90600</strain>
    </source>
</reference>
<dbReference type="InterPro" id="IPR003754">
    <property type="entry name" value="4pyrrol_synth_uPrphyn_synth"/>
</dbReference>
<dbReference type="KEGG" id="aey:CDG81_11335"/>
<dbReference type="InterPro" id="IPR039793">
    <property type="entry name" value="UROS/Hem4"/>
</dbReference>
<gene>
    <name evidence="4" type="ORF">CDG81_11335</name>
</gene>
<dbReference type="GO" id="GO:0006355">
    <property type="term" value="P:regulation of DNA-templated transcription"/>
    <property type="evidence" value="ECO:0007669"/>
    <property type="project" value="InterPro"/>
</dbReference>
<dbReference type="EMBL" id="CP022752">
    <property type="protein sequence ID" value="ASU81046.1"/>
    <property type="molecule type" value="Genomic_DNA"/>
</dbReference>
<keyword evidence="1 2" id="KW-0238">DNA-binding</keyword>
<dbReference type="SMART" id="SM00862">
    <property type="entry name" value="Trans_reg_C"/>
    <property type="match status" value="1"/>
</dbReference>
<dbReference type="Pfam" id="PF00486">
    <property type="entry name" value="Trans_reg_C"/>
    <property type="match status" value="1"/>
</dbReference>
<dbReference type="InterPro" id="IPR036108">
    <property type="entry name" value="4pyrrol_syn_uPrphyn_synt_sf"/>
</dbReference>
<organism evidence="4 5">
    <name type="scientific">Actinopolyspora erythraea</name>
    <dbReference type="NCBI Taxonomy" id="414996"/>
    <lineage>
        <taxon>Bacteria</taxon>
        <taxon>Bacillati</taxon>
        <taxon>Actinomycetota</taxon>
        <taxon>Actinomycetes</taxon>
        <taxon>Actinopolysporales</taxon>
        <taxon>Actinopolysporaceae</taxon>
        <taxon>Actinopolyspora</taxon>
    </lineage>
</organism>
<evidence type="ECO:0000313" key="5">
    <source>
        <dbReference type="Proteomes" id="UP000215043"/>
    </source>
</evidence>
<evidence type="ECO:0000313" key="4">
    <source>
        <dbReference type="EMBL" id="ASU81046.1"/>
    </source>
</evidence>
<dbReference type="CDD" id="cd06578">
    <property type="entry name" value="HemD"/>
    <property type="match status" value="1"/>
</dbReference>
<dbReference type="RefSeq" id="WP_052428194.1">
    <property type="nucleotide sequence ID" value="NZ_CP022752.1"/>
</dbReference>
<dbReference type="NCBIfam" id="NF005568">
    <property type="entry name" value="PRK07239.1"/>
    <property type="match status" value="1"/>
</dbReference>
<evidence type="ECO:0000259" key="3">
    <source>
        <dbReference type="PROSITE" id="PS51755"/>
    </source>
</evidence>
<name>A0A223RYU7_9ACTN</name>
<dbReference type="Gene3D" id="1.10.10.10">
    <property type="entry name" value="Winged helix-like DNA-binding domain superfamily/Winged helix DNA-binding domain"/>
    <property type="match status" value="1"/>
</dbReference>
<accession>A0A223RYU7</accession>
<dbReference type="Gene3D" id="3.40.50.10090">
    <property type="match status" value="2"/>
</dbReference>
<protein>
    <submittedName>
        <fullName evidence="4">Uroporphyrinogen-III synthase</fullName>
    </submittedName>
</protein>
<dbReference type="OrthoDB" id="213853at2"/>
<sequence length="382" mass="41551">MTRRQRTQRKERPLTGFTVGVTAARRAEELATMLRRRGAEVQHGPAIRILPLADDLELFEASRDLAERPADKVVVTTGIGFRGWLEAAEDWGMASELSRHLANSSLLTRGPKATGAVRAAGFSEAWCPDSESNSEILRELLEEGVRGLRIAVQLHGERMPEFTGELRRAGAEVVEVPVYRWAAPLDTAPLDGLVEAAVNRRIDALAFTSAPAATSLLDLASHTGRRAALLEALRDHVLAACVGPVCARPLRELGVSVTFPERARLGSLVRSITESLPRRGRCLRVGGQELELRGQGVLVDGELRPVSPVPMALLRKLSEQPGRVVPRQELVKALPNGGETHAVETAIGRLRAALGTRRLVQTVVKRGYRLGMDSGEMSSHSR</sequence>
<dbReference type="GO" id="GO:0003677">
    <property type="term" value="F:DNA binding"/>
    <property type="evidence" value="ECO:0007669"/>
    <property type="project" value="UniProtKB-UniRule"/>
</dbReference>
<dbReference type="PANTHER" id="PTHR40082:SF1">
    <property type="entry name" value="BLR5956 PROTEIN"/>
    <property type="match status" value="1"/>
</dbReference>
<dbReference type="GO" id="GO:0006780">
    <property type="term" value="P:uroporphyrinogen III biosynthetic process"/>
    <property type="evidence" value="ECO:0007669"/>
    <property type="project" value="InterPro"/>
</dbReference>
<dbReference type="InterPro" id="IPR016032">
    <property type="entry name" value="Sig_transdc_resp-reg_C-effctor"/>
</dbReference>
<dbReference type="SUPFAM" id="SSF69618">
    <property type="entry name" value="HemD-like"/>
    <property type="match status" value="1"/>
</dbReference>
<dbReference type="AlphaFoldDB" id="A0A223RYU7"/>
<evidence type="ECO:0000256" key="2">
    <source>
        <dbReference type="PROSITE-ProRule" id="PRU01091"/>
    </source>
</evidence>
<feature type="DNA-binding region" description="OmpR/PhoB-type" evidence="2">
    <location>
        <begin position="280"/>
        <end position="372"/>
    </location>
</feature>
<dbReference type="Pfam" id="PF02602">
    <property type="entry name" value="HEM4"/>
    <property type="match status" value="1"/>
</dbReference>
<dbReference type="InterPro" id="IPR036388">
    <property type="entry name" value="WH-like_DNA-bd_sf"/>
</dbReference>
<proteinExistence type="predicted"/>
<dbReference type="SUPFAM" id="SSF46894">
    <property type="entry name" value="C-terminal effector domain of the bipartite response regulators"/>
    <property type="match status" value="1"/>
</dbReference>
<dbReference type="PROSITE" id="PS51755">
    <property type="entry name" value="OMPR_PHOB"/>
    <property type="match status" value="1"/>
</dbReference>
<dbReference type="Proteomes" id="UP000215043">
    <property type="component" value="Chromosome"/>
</dbReference>